<organism evidence="1 2">
    <name type="scientific">Molossus molossus</name>
    <name type="common">Pallas' mastiff bat</name>
    <name type="synonym">Vespertilio molossus</name>
    <dbReference type="NCBI Taxonomy" id="27622"/>
    <lineage>
        <taxon>Eukaryota</taxon>
        <taxon>Metazoa</taxon>
        <taxon>Chordata</taxon>
        <taxon>Craniata</taxon>
        <taxon>Vertebrata</taxon>
        <taxon>Euteleostomi</taxon>
        <taxon>Mammalia</taxon>
        <taxon>Eutheria</taxon>
        <taxon>Laurasiatheria</taxon>
        <taxon>Chiroptera</taxon>
        <taxon>Yangochiroptera</taxon>
        <taxon>Molossidae</taxon>
        <taxon>Molossus</taxon>
    </lineage>
</organism>
<protein>
    <submittedName>
        <fullName evidence="1">Uncharacterized protein</fullName>
    </submittedName>
</protein>
<sequence length="183" mass="19784">MLGTQSLPEDHCSTVLSTQSLPEDHCSTVLGTQSLPEDHCSTALGTQSLPEDHCSTMLGTQSLPEDHCSTVLGTQSLPEDHCSTVLGTQSLPEDHYSTVLGVSRWKCGTLTPMQRSTEAAQQTAELAKFNLSFLPSCLQGKGFDKFRRILSHPEGLLYQGERSQVKATTQHALGPLCQAPFLS</sequence>
<dbReference type="Proteomes" id="UP000550707">
    <property type="component" value="Unassembled WGS sequence"/>
</dbReference>
<dbReference type="EMBL" id="JACASF010000014">
    <property type="protein sequence ID" value="KAF6433834.1"/>
    <property type="molecule type" value="Genomic_DNA"/>
</dbReference>
<name>A0A7J8EEE0_MOLMO</name>
<dbReference type="AlphaFoldDB" id="A0A7J8EEE0"/>
<dbReference type="SUPFAM" id="SSF101967">
    <property type="entry name" value="Adhesin YadA, collagen-binding domain"/>
    <property type="match status" value="1"/>
</dbReference>
<evidence type="ECO:0000313" key="2">
    <source>
        <dbReference type="Proteomes" id="UP000550707"/>
    </source>
</evidence>
<dbReference type="InterPro" id="IPR011049">
    <property type="entry name" value="Serralysin-like_metalloprot_C"/>
</dbReference>
<gene>
    <name evidence="1" type="ORF">HJG59_008886</name>
</gene>
<reference evidence="1 2" key="1">
    <citation type="journal article" date="2020" name="Nature">
        <title>Six reference-quality genomes reveal evolution of bat adaptations.</title>
        <authorList>
            <person name="Jebb D."/>
            <person name="Huang Z."/>
            <person name="Pippel M."/>
            <person name="Hughes G.M."/>
            <person name="Lavrichenko K."/>
            <person name="Devanna P."/>
            <person name="Winkler S."/>
            <person name="Jermiin L.S."/>
            <person name="Skirmuntt E.C."/>
            <person name="Katzourakis A."/>
            <person name="Burkitt-Gray L."/>
            <person name="Ray D.A."/>
            <person name="Sullivan K.A.M."/>
            <person name="Roscito J.G."/>
            <person name="Kirilenko B.M."/>
            <person name="Davalos L.M."/>
            <person name="Corthals A.P."/>
            <person name="Power M.L."/>
            <person name="Jones G."/>
            <person name="Ransome R.D."/>
            <person name="Dechmann D.K.N."/>
            <person name="Locatelli A.G."/>
            <person name="Puechmaille S.J."/>
            <person name="Fedrigo O."/>
            <person name="Jarvis E.D."/>
            <person name="Hiller M."/>
            <person name="Vernes S.C."/>
            <person name="Myers E.W."/>
            <person name="Teeling E.C."/>
        </authorList>
    </citation>
    <scope>NUCLEOTIDE SEQUENCE [LARGE SCALE GENOMIC DNA]</scope>
    <source>
        <strain evidence="1">MMolMol1</strain>
        <tissue evidence="1">Muscle</tissue>
    </source>
</reference>
<keyword evidence="2" id="KW-1185">Reference proteome</keyword>
<comment type="caution">
    <text evidence="1">The sequence shown here is derived from an EMBL/GenBank/DDBJ whole genome shotgun (WGS) entry which is preliminary data.</text>
</comment>
<proteinExistence type="predicted"/>
<evidence type="ECO:0000313" key="1">
    <source>
        <dbReference type="EMBL" id="KAF6433834.1"/>
    </source>
</evidence>
<accession>A0A7J8EEE0</accession>
<dbReference type="InParanoid" id="A0A7J8EEE0"/>